<dbReference type="FunFam" id="1.10.1040.50:FF:000006">
    <property type="entry name" value="Peroxisomal bifunctional enzyme"/>
    <property type="match status" value="1"/>
</dbReference>
<evidence type="ECO:0000256" key="8">
    <source>
        <dbReference type="ARBA" id="ARBA00023140"/>
    </source>
</evidence>
<dbReference type="GO" id="GO:0070403">
    <property type="term" value="F:NAD+ binding"/>
    <property type="evidence" value="ECO:0007669"/>
    <property type="project" value="InterPro"/>
</dbReference>
<dbReference type="Proteomes" id="UP000192505">
    <property type="component" value="Unassembled WGS sequence"/>
</dbReference>
<keyword evidence="6" id="KW-0520">NAD</keyword>
<organism evidence="15 16">
    <name type="scientific">Rhodoferax ferrireducens</name>
    <dbReference type="NCBI Taxonomy" id="192843"/>
    <lineage>
        <taxon>Bacteria</taxon>
        <taxon>Pseudomonadati</taxon>
        <taxon>Pseudomonadota</taxon>
        <taxon>Betaproteobacteria</taxon>
        <taxon>Burkholderiales</taxon>
        <taxon>Comamonadaceae</taxon>
        <taxon>Rhodoferax</taxon>
    </lineage>
</organism>
<dbReference type="AlphaFoldDB" id="A0A1W9KWY4"/>
<feature type="domain" description="3-hydroxyacyl-CoA dehydrogenase C-terminal" evidence="13">
    <location>
        <begin position="608"/>
        <end position="695"/>
    </location>
</feature>
<evidence type="ECO:0000256" key="10">
    <source>
        <dbReference type="ARBA" id="ARBA00023239"/>
    </source>
</evidence>
<accession>A0A1W9KWY4</accession>
<evidence type="ECO:0000256" key="11">
    <source>
        <dbReference type="ARBA" id="ARBA00023268"/>
    </source>
</evidence>
<dbReference type="GO" id="GO:0006635">
    <property type="term" value="P:fatty acid beta-oxidation"/>
    <property type="evidence" value="ECO:0007669"/>
    <property type="project" value="UniProtKB-UniPathway"/>
</dbReference>
<keyword evidence="8" id="KW-0576">Peroxisome</keyword>
<evidence type="ECO:0000313" key="16">
    <source>
        <dbReference type="Proteomes" id="UP000192505"/>
    </source>
</evidence>
<name>A0A1W9KWY4_9BURK</name>
<evidence type="ECO:0000256" key="1">
    <source>
        <dbReference type="ARBA" id="ARBA00004275"/>
    </source>
</evidence>
<dbReference type="SUPFAM" id="SSF52096">
    <property type="entry name" value="ClpP/crotonase"/>
    <property type="match status" value="1"/>
</dbReference>
<evidence type="ECO:0000259" key="13">
    <source>
        <dbReference type="Pfam" id="PF00725"/>
    </source>
</evidence>
<keyword evidence="4" id="KW-0442">Lipid degradation</keyword>
<dbReference type="Pfam" id="PF02737">
    <property type="entry name" value="3HCDH_N"/>
    <property type="match status" value="1"/>
</dbReference>
<keyword evidence="3" id="KW-0276">Fatty acid metabolism</keyword>
<evidence type="ECO:0000256" key="7">
    <source>
        <dbReference type="ARBA" id="ARBA00023098"/>
    </source>
</evidence>
<proteinExistence type="predicted"/>
<dbReference type="GO" id="GO:0016853">
    <property type="term" value="F:isomerase activity"/>
    <property type="evidence" value="ECO:0007669"/>
    <property type="project" value="UniProtKB-KW"/>
</dbReference>
<keyword evidence="11" id="KW-0511">Multifunctional enzyme</keyword>
<keyword evidence="5" id="KW-0560">Oxidoreductase</keyword>
<dbReference type="Gene3D" id="3.90.226.10">
    <property type="entry name" value="2-enoyl-CoA Hydratase, Chain A, domain 1"/>
    <property type="match status" value="1"/>
</dbReference>
<protein>
    <submittedName>
        <fullName evidence="15">3-hydroxyacyl-CoA dehydrogenase</fullName>
    </submittedName>
</protein>
<evidence type="ECO:0000256" key="3">
    <source>
        <dbReference type="ARBA" id="ARBA00022832"/>
    </source>
</evidence>
<keyword evidence="7" id="KW-0443">Lipid metabolism</keyword>
<sequence>MSVDYTLQGHVALITLNNPPVNGLGLATRVALTDGLARALADDAVTAIVITGAGKVFSGGADITEFGSPKAFQEPNLLSVILALEAATKPVIAAVHSVCMGGGLELALGCHYRIAAPGCQVALPEVKLGLLPGAGGTQRLPRALGVEPALNMIVSGEPVKSELLFAVPGQKLFDKLAASADTLLAEALAFALDVANLRPLPLVRHLPCNHPQGDGYFQFARNMVKGMAKDFPAPLKCIDAVQAATQKKFADGMAFERDTFLNLMWTPEHRALKHLFLAERAASKVPDIPADTVLRDIKSVAVIGAGTMGGGIAMNFLNAGVPVKLLEAKPEALERGLATIRKNYESQVKKGKLKPDKFEQRMALLTTTLVYDDLSDADLVIEAVFEEMGVKEAVFRELDRVMKPGAILASNTSTLDLNHIAALTKRPQDVVGLHFFSPANIMKLLEVVRGEKTAHDVLATVLALAKKIKKTAVVSGVCDGFIGNRMVDHYIRQAGFLLDEGCTPAQVDKVMERFGFAMGPFRMSDLAGNDIGWAIRKRRYVEAPQMKYSRTADLLCEQGRFGQKTGAGWYDYVPGKRDAVPSAQVVQMIEEHRASLGITPRKISDDEIVQRLVYALVNEGARILQDGIANKSSDIDIVYIYGYGFPVHRGGPMAYANEVGLFNVVAAMQRFAQNPLDDAAFWQPAPLLQELVAQSKNI</sequence>
<dbReference type="GO" id="GO:0003857">
    <property type="term" value="F:(3S)-3-hydroxyacyl-CoA dehydrogenase (NAD+) activity"/>
    <property type="evidence" value="ECO:0007669"/>
    <property type="project" value="UniProtKB-EC"/>
</dbReference>
<dbReference type="InterPro" id="IPR001753">
    <property type="entry name" value="Enoyl-CoA_hydra/iso"/>
</dbReference>
<dbReference type="InterPro" id="IPR036291">
    <property type="entry name" value="NAD(P)-bd_dom_sf"/>
</dbReference>
<comment type="catalytic activity">
    <reaction evidence="12">
        <text>a (3S)-3-hydroxyacyl-CoA + NAD(+) = a 3-oxoacyl-CoA + NADH + H(+)</text>
        <dbReference type="Rhea" id="RHEA:22432"/>
        <dbReference type="ChEBI" id="CHEBI:15378"/>
        <dbReference type="ChEBI" id="CHEBI:57318"/>
        <dbReference type="ChEBI" id="CHEBI:57540"/>
        <dbReference type="ChEBI" id="CHEBI:57945"/>
        <dbReference type="ChEBI" id="CHEBI:90726"/>
        <dbReference type="EC" id="1.1.1.35"/>
    </reaction>
</comment>
<evidence type="ECO:0000313" key="15">
    <source>
        <dbReference type="EMBL" id="OQW89163.1"/>
    </source>
</evidence>
<evidence type="ECO:0000256" key="6">
    <source>
        <dbReference type="ARBA" id="ARBA00023027"/>
    </source>
</evidence>
<evidence type="ECO:0000256" key="9">
    <source>
        <dbReference type="ARBA" id="ARBA00023235"/>
    </source>
</evidence>
<evidence type="ECO:0000256" key="4">
    <source>
        <dbReference type="ARBA" id="ARBA00022963"/>
    </source>
</evidence>
<keyword evidence="9" id="KW-0413">Isomerase</keyword>
<feature type="domain" description="3-hydroxyacyl-CoA dehydrogenase NAD binding" evidence="14">
    <location>
        <begin position="299"/>
        <end position="475"/>
    </location>
</feature>
<dbReference type="Pfam" id="PF00378">
    <property type="entry name" value="ECH_1"/>
    <property type="match status" value="1"/>
</dbReference>
<dbReference type="GO" id="GO:0004300">
    <property type="term" value="F:enoyl-CoA hydratase activity"/>
    <property type="evidence" value="ECO:0007669"/>
    <property type="project" value="UniProtKB-ARBA"/>
</dbReference>
<feature type="domain" description="3-hydroxyacyl-CoA dehydrogenase C-terminal" evidence="13">
    <location>
        <begin position="480"/>
        <end position="572"/>
    </location>
</feature>
<evidence type="ECO:0000256" key="2">
    <source>
        <dbReference type="ARBA" id="ARBA00005005"/>
    </source>
</evidence>
<dbReference type="EMBL" id="MTEI01000002">
    <property type="protein sequence ID" value="OQW89163.1"/>
    <property type="molecule type" value="Genomic_DNA"/>
</dbReference>
<keyword evidence="10" id="KW-0456">Lyase</keyword>
<dbReference type="PANTHER" id="PTHR23309:SF51">
    <property type="entry name" value="3-HYDROXYACYL-COA DEHYDROGENASE-RELATED"/>
    <property type="match status" value="1"/>
</dbReference>
<dbReference type="Gene3D" id="1.10.1040.50">
    <property type="match status" value="1"/>
</dbReference>
<evidence type="ECO:0000256" key="5">
    <source>
        <dbReference type="ARBA" id="ARBA00023002"/>
    </source>
</evidence>
<dbReference type="Gene3D" id="3.40.50.720">
    <property type="entry name" value="NAD(P)-binding Rossmann-like Domain"/>
    <property type="match status" value="1"/>
</dbReference>
<evidence type="ECO:0000256" key="12">
    <source>
        <dbReference type="ARBA" id="ARBA00049556"/>
    </source>
</evidence>
<dbReference type="InterPro" id="IPR029045">
    <property type="entry name" value="ClpP/crotonase-like_dom_sf"/>
</dbReference>
<dbReference type="InterPro" id="IPR006176">
    <property type="entry name" value="3-OHacyl-CoA_DH_NAD-bd"/>
</dbReference>
<dbReference type="CDD" id="cd06558">
    <property type="entry name" value="crotonase-like"/>
    <property type="match status" value="1"/>
</dbReference>
<comment type="pathway">
    <text evidence="2">Lipid metabolism; fatty acid beta-oxidation.</text>
</comment>
<dbReference type="FunFam" id="3.40.50.720:FF:000009">
    <property type="entry name" value="Fatty oxidation complex, alpha subunit"/>
    <property type="match status" value="1"/>
</dbReference>
<reference evidence="15 16" key="1">
    <citation type="submission" date="2017-01" db="EMBL/GenBank/DDBJ databases">
        <title>Novel large sulfur bacteria in the metagenomes of groundwater-fed chemosynthetic microbial mats in the Lake Huron basin.</title>
        <authorList>
            <person name="Sharrar A.M."/>
            <person name="Flood B.E."/>
            <person name="Bailey J.V."/>
            <person name="Jones D.S."/>
            <person name="Biddanda B."/>
            <person name="Ruberg S.A."/>
            <person name="Marcus D.N."/>
            <person name="Dick G.J."/>
        </authorList>
    </citation>
    <scope>NUCLEOTIDE SEQUENCE [LARGE SCALE GENOMIC DNA]</scope>
    <source>
        <strain evidence="15">A7</strain>
    </source>
</reference>
<dbReference type="UniPathway" id="UPA00659"/>
<evidence type="ECO:0000259" key="14">
    <source>
        <dbReference type="Pfam" id="PF02737"/>
    </source>
</evidence>
<gene>
    <name evidence="15" type="ORF">BWK72_04190</name>
</gene>
<dbReference type="Pfam" id="PF00725">
    <property type="entry name" value="3HCDH"/>
    <property type="match status" value="2"/>
</dbReference>
<dbReference type="SUPFAM" id="SSF51735">
    <property type="entry name" value="NAD(P)-binding Rossmann-fold domains"/>
    <property type="match status" value="1"/>
</dbReference>
<comment type="subcellular location">
    <subcellularLocation>
        <location evidence="1">Peroxisome</location>
    </subcellularLocation>
</comment>
<comment type="caution">
    <text evidence="15">The sequence shown here is derived from an EMBL/GenBank/DDBJ whole genome shotgun (WGS) entry which is preliminary data.</text>
</comment>
<dbReference type="InterPro" id="IPR008927">
    <property type="entry name" value="6-PGluconate_DH-like_C_sf"/>
</dbReference>
<dbReference type="PANTHER" id="PTHR23309">
    <property type="entry name" value="3-HYDROXYACYL-COA DEHYROGENASE"/>
    <property type="match status" value="1"/>
</dbReference>
<dbReference type="InterPro" id="IPR006108">
    <property type="entry name" value="3HC_DH_C"/>
</dbReference>
<dbReference type="SUPFAM" id="SSF48179">
    <property type="entry name" value="6-phosphogluconate dehydrogenase C-terminal domain-like"/>
    <property type="match status" value="2"/>
</dbReference>